<reference evidence="7 8" key="1">
    <citation type="journal article" date="2015" name="Genome Announc.">
        <title>Expanding the biotechnology potential of lactobacilli through comparative genomics of 213 strains and associated genera.</title>
        <authorList>
            <person name="Sun Z."/>
            <person name="Harris H.M."/>
            <person name="McCann A."/>
            <person name="Guo C."/>
            <person name="Argimon S."/>
            <person name="Zhang W."/>
            <person name="Yang X."/>
            <person name="Jeffery I.B."/>
            <person name="Cooney J.C."/>
            <person name="Kagawa T.F."/>
            <person name="Liu W."/>
            <person name="Song Y."/>
            <person name="Salvetti E."/>
            <person name="Wrobel A."/>
            <person name="Rasinkangas P."/>
            <person name="Parkhill J."/>
            <person name="Rea M.C."/>
            <person name="O'Sullivan O."/>
            <person name="Ritari J."/>
            <person name="Douillard F.P."/>
            <person name="Paul Ross R."/>
            <person name="Yang R."/>
            <person name="Briner A.E."/>
            <person name="Felis G.E."/>
            <person name="de Vos W.M."/>
            <person name="Barrangou R."/>
            <person name="Klaenhammer T.R."/>
            <person name="Caufield P.W."/>
            <person name="Cui Y."/>
            <person name="Zhang H."/>
            <person name="O'Toole P.W."/>
        </authorList>
    </citation>
    <scope>NUCLEOTIDE SEQUENCE [LARGE SCALE GENOMIC DNA]</scope>
    <source>
        <strain evidence="7 8">DSM 20253</strain>
    </source>
</reference>
<evidence type="ECO:0000313" key="8">
    <source>
        <dbReference type="Proteomes" id="UP000051638"/>
    </source>
</evidence>
<dbReference type="EMBL" id="AYYI01000001">
    <property type="protein sequence ID" value="KRN00186.1"/>
    <property type="molecule type" value="Genomic_DNA"/>
</dbReference>
<dbReference type="Pfam" id="PF01943">
    <property type="entry name" value="Polysacc_synt"/>
    <property type="match status" value="1"/>
</dbReference>
<dbReference type="PANTHER" id="PTHR30250">
    <property type="entry name" value="PST FAMILY PREDICTED COLANIC ACID TRANSPORTER"/>
    <property type="match status" value="1"/>
</dbReference>
<accession>A0A0R2DIP1</accession>
<protein>
    <submittedName>
        <fullName evidence="7">Membrane protein</fullName>
    </submittedName>
</protein>
<keyword evidence="2" id="KW-1003">Cell membrane</keyword>
<feature type="transmembrane region" description="Helical" evidence="6">
    <location>
        <begin position="406"/>
        <end position="426"/>
    </location>
</feature>
<dbReference type="GO" id="GO:0005886">
    <property type="term" value="C:plasma membrane"/>
    <property type="evidence" value="ECO:0007669"/>
    <property type="project" value="UniProtKB-SubCell"/>
</dbReference>
<evidence type="ECO:0000256" key="1">
    <source>
        <dbReference type="ARBA" id="ARBA00004651"/>
    </source>
</evidence>
<dbReference type="RefSeq" id="WP_057872830.1">
    <property type="nucleotide sequence ID" value="NZ_AYYI01000001.1"/>
</dbReference>
<feature type="transmembrane region" description="Helical" evidence="6">
    <location>
        <begin position="167"/>
        <end position="185"/>
    </location>
</feature>
<evidence type="ECO:0000256" key="3">
    <source>
        <dbReference type="ARBA" id="ARBA00022692"/>
    </source>
</evidence>
<feature type="transmembrane region" description="Helical" evidence="6">
    <location>
        <begin position="111"/>
        <end position="127"/>
    </location>
</feature>
<feature type="transmembrane region" description="Helical" evidence="6">
    <location>
        <begin position="318"/>
        <end position="338"/>
    </location>
</feature>
<feature type="transmembrane region" description="Helical" evidence="6">
    <location>
        <begin position="350"/>
        <end position="369"/>
    </location>
</feature>
<gene>
    <name evidence="7" type="ORF">FC24_GL000013</name>
</gene>
<feature type="transmembrane region" description="Helical" evidence="6">
    <location>
        <begin position="375"/>
        <end position="394"/>
    </location>
</feature>
<feature type="transmembrane region" description="Helical" evidence="6">
    <location>
        <begin position="83"/>
        <end position="105"/>
    </location>
</feature>
<keyword evidence="4 6" id="KW-1133">Transmembrane helix</keyword>
<sequence>MNKIKYLIGNSVIFAIGNLGSKLISILLVPLYTYFLTKQEYGTVDLITNTASLLLPIVSMSAYDAVLRFVMDKSTDNKQVFTNAILITSTGALIFLGILPLVSLFHVSHLIYFYIILVLQAFNSTFIQYARAIGQVKVFAFNGILGTLVTGVSNIILLVYLKQGIQGYLLSIIFASLISSMYVFLRLHLSKSIKLILLNKTLIKQMLIYGVPLIPNALAWWATNTSSRYFILYFIGVGANGLFAVANKIPNLLSMLNSIFFQAWQMSAIEEYGSEKKSEFYSDVFNYYSQMMFLATAFILFVIRPFMSVFVSDAFYKAWMLIPLLLFSVLYSSFASFLGTNYIAAKQTMGIFYTTIISAIINVTLNLLFVPLIGANGAGLSSCISFFVMWLIRIRDTRRYISIKLNVNNIIFNHAILIVQTLILYLPLNLKLLMIVESVLFILALIANSAFIKGSLQLVKSILKK</sequence>
<keyword evidence="3 6" id="KW-0812">Transmembrane</keyword>
<feature type="transmembrane region" description="Helical" evidence="6">
    <location>
        <begin position="12"/>
        <end position="33"/>
    </location>
</feature>
<organism evidence="7 8">
    <name type="scientific">Loigolactobacillus rennini DSM 20253</name>
    <dbReference type="NCBI Taxonomy" id="1423796"/>
    <lineage>
        <taxon>Bacteria</taxon>
        <taxon>Bacillati</taxon>
        <taxon>Bacillota</taxon>
        <taxon>Bacilli</taxon>
        <taxon>Lactobacillales</taxon>
        <taxon>Lactobacillaceae</taxon>
        <taxon>Loigolactobacillus</taxon>
    </lineage>
</organism>
<evidence type="ECO:0000313" key="7">
    <source>
        <dbReference type="EMBL" id="KRN00186.1"/>
    </source>
</evidence>
<dbReference type="InterPro" id="IPR050833">
    <property type="entry name" value="Poly_Biosynth_Transport"/>
</dbReference>
<dbReference type="AlphaFoldDB" id="A0A0R2DIP1"/>
<feature type="transmembrane region" description="Helical" evidence="6">
    <location>
        <begin position="206"/>
        <end position="223"/>
    </location>
</feature>
<dbReference type="OrthoDB" id="3249502at2"/>
<dbReference type="STRING" id="1423796.FC24_GL000013"/>
<keyword evidence="8" id="KW-1185">Reference proteome</keyword>
<feature type="transmembrane region" description="Helical" evidence="6">
    <location>
        <begin position="139"/>
        <end position="161"/>
    </location>
</feature>
<name>A0A0R2DIP1_9LACO</name>
<dbReference type="PATRIC" id="fig|1423796.3.peg.13"/>
<feature type="transmembrane region" description="Helical" evidence="6">
    <location>
        <begin position="53"/>
        <end position="71"/>
    </location>
</feature>
<evidence type="ECO:0000256" key="5">
    <source>
        <dbReference type="ARBA" id="ARBA00023136"/>
    </source>
</evidence>
<evidence type="ECO:0000256" key="4">
    <source>
        <dbReference type="ARBA" id="ARBA00022989"/>
    </source>
</evidence>
<keyword evidence="5 6" id="KW-0472">Membrane</keyword>
<dbReference type="InterPro" id="IPR002797">
    <property type="entry name" value="Polysacc_synth"/>
</dbReference>
<evidence type="ECO:0000256" key="6">
    <source>
        <dbReference type="SAM" id="Phobius"/>
    </source>
</evidence>
<feature type="transmembrane region" description="Helical" evidence="6">
    <location>
        <begin position="285"/>
        <end position="306"/>
    </location>
</feature>
<dbReference type="Proteomes" id="UP000051638">
    <property type="component" value="Unassembled WGS sequence"/>
</dbReference>
<feature type="transmembrane region" description="Helical" evidence="6">
    <location>
        <begin position="432"/>
        <end position="452"/>
    </location>
</feature>
<proteinExistence type="predicted"/>
<feature type="transmembrane region" description="Helical" evidence="6">
    <location>
        <begin position="229"/>
        <end position="246"/>
    </location>
</feature>
<comment type="subcellular location">
    <subcellularLocation>
        <location evidence="1">Cell membrane</location>
        <topology evidence="1">Multi-pass membrane protein</topology>
    </subcellularLocation>
</comment>
<evidence type="ECO:0000256" key="2">
    <source>
        <dbReference type="ARBA" id="ARBA00022475"/>
    </source>
</evidence>
<comment type="caution">
    <text evidence="7">The sequence shown here is derived from an EMBL/GenBank/DDBJ whole genome shotgun (WGS) entry which is preliminary data.</text>
</comment>
<dbReference type="PANTHER" id="PTHR30250:SF11">
    <property type="entry name" value="O-ANTIGEN TRANSPORTER-RELATED"/>
    <property type="match status" value="1"/>
</dbReference>